<accession>W2NDT4</accession>
<proteinExistence type="predicted"/>
<sequence>MRISRTRTATVPARGCPRQRAHALYAIDMVNVVPTLELKAANVLVALLPIKTENQSLSLSWFS</sequence>
<dbReference type="Proteomes" id="UP000053864">
    <property type="component" value="Unassembled WGS sequence"/>
</dbReference>
<name>W2NDT4_PHYNI</name>
<gene>
    <name evidence="3" type="ORF">L914_09191</name>
    <name evidence="1" type="ORF">L915_09327</name>
    <name evidence="2" type="ORF">L916_09231</name>
</gene>
<dbReference type="AlphaFoldDB" id="W2NDT4"/>
<dbReference type="EMBL" id="KI686475">
    <property type="protein sequence ID" value="ETK86013.1"/>
    <property type="molecule type" value="Genomic_DNA"/>
</dbReference>
<evidence type="ECO:0000313" key="2">
    <source>
        <dbReference type="EMBL" id="ETL39441.1"/>
    </source>
</evidence>
<evidence type="ECO:0000313" key="3">
    <source>
        <dbReference type="EMBL" id="ETM45859.1"/>
    </source>
</evidence>
<protein>
    <submittedName>
        <fullName evidence="3">Uncharacterized protein</fullName>
    </submittedName>
</protein>
<dbReference type="Proteomes" id="UP000054532">
    <property type="component" value="Unassembled WGS sequence"/>
</dbReference>
<evidence type="ECO:0000313" key="1">
    <source>
        <dbReference type="EMBL" id="ETK86013.1"/>
    </source>
</evidence>
<reference evidence="1" key="1">
    <citation type="submission" date="2013-11" db="EMBL/GenBank/DDBJ databases">
        <title>The Genome Sequence of Phytophthora parasitica CJ02B3.</title>
        <authorList>
            <consortium name="The Broad Institute Genomics Platform"/>
            <person name="Russ C."/>
            <person name="Tyler B."/>
            <person name="Panabieres F."/>
            <person name="Shan W."/>
            <person name="Tripathy S."/>
            <person name="Grunwald N."/>
            <person name="Machado M."/>
            <person name="Johnson C.S."/>
            <person name="Arredondo F."/>
            <person name="Hong C."/>
            <person name="Coffey M."/>
            <person name="Young S.K."/>
            <person name="Zeng Q."/>
            <person name="Gargeya S."/>
            <person name="Fitzgerald M."/>
            <person name="Abouelleil A."/>
            <person name="Alvarado L."/>
            <person name="Chapman S.B."/>
            <person name="Gainer-Dewar J."/>
            <person name="Goldberg J."/>
            <person name="Griggs A."/>
            <person name="Gujja S."/>
            <person name="Hansen M."/>
            <person name="Howarth C."/>
            <person name="Imamovic A."/>
            <person name="Ireland A."/>
            <person name="Larimer J."/>
            <person name="McCowan C."/>
            <person name="Murphy C."/>
            <person name="Pearson M."/>
            <person name="Poon T.W."/>
            <person name="Priest M."/>
            <person name="Roberts A."/>
            <person name="Saif S."/>
            <person name="Shea T."/>
            <person name="Sykes S."/>
            <person name="Wortman J."/>
            <person name="Nusbaum C."/>
            <person name="Birren B."/>
        </authorList>
    </citation>
    <scope>NUCLEOTIDE SEQUENCE [LARGE SCALE GENOMIC DNA]</scope>
    <source>
        <strain evidence="1">CJ02B3</strain>
    </source>
</reference>
<reference evidence="3" key="3">
    <citation type="submission" date="2013-11" db="EMBL/GenBank/DDBJ databases">
        <title>The Genome Sequence of Phytophthora parasitica IAC_01/95.</title>
        <authorList>
            <consortium name="The Broad Institute Genomics Platform"/>
            <person name="Russ C."/>
            <person name="Tyler B."/>
            <person name="Panabieres F."/>
            <person name="Shan W."/>
            <person name="Tripathy S."/>
            <person name="Grunwald N."/>
            <person name="Machado M."/>
            <person name="Johnson C.S."/>
            <person name="Arredondo F."/>
            <person name="Hong C."/>
            <person name="Coffey M."/>
            <person name="Young S.K."/>
            <person name="Zeng Q."/>
            <person name="Gargeya S."/>
            <person name="Fitzgerald M."/>
            <person name="Abouelleil A."/>
            <person name="Alvarado L."/>
            <person name="Chapman S.B."/>
            <person name="Gainer-Dewar J."/>
            <person name="Goldberg J."/>
            <person name="Griggs A."/>
            <person name="Gujja S."/>
            <person name="Hansen M."/>
            <person name="Howarth C."/>
            <person name="Imamovic A."/>
            <person name="Ireland A."/>
            <person name="Larimer J."/>
            <person name="McCowan C."/>
            <person name="Murphy C."/>
            <person name="Pearson M."/>
            <person name="Poon T.W."/>
            <person name="Priest M."/>
            <person name="Roberts A."/>
            <person name="Saif S."/>
            <person name="Shea T."/>
            <person name="Sykes S."/>
            <person name="Wortman J."/>
            <person name="Nusbaum C."/>
            <person name="Birren B."/>
        </authorList>
    </citation>
    <scope>NUCLEOTIDE SEQUENCE [LARGE SCALE GENOMIC DNA]</scope>
    <source>
        <strain evidence="3">IAC_01/95</strain>
    </source>
</reference>
<dbReference type="Proteomes" id="UP000053236">
    <property type="component" value="Unassembled WGS sequence"/>
</dbReference>
<evidence type="ECO:0000313" key="4">
    <source>
        <dbReference type="Proteomes" id="UP000053864"/>
    </source>
</evidence>
<dbReference type="EMBL" id="KI673120">
    <property type="protein sequence ID" value="ETL39441.1"/>
    <property type="molecule type" value="Genomic_DNA"/>
</dbReference>
<organism evidence="3">
    <name type="scientific">Phytophthora nicotianae</name>
    <name type="common">Potato buckeye rot agent</name>
    <name type="synonym">Phytophthora parasitica</name>
    <dbReference type="NCBI Taxonomy" id="4792"/>
    <lineage>
        <taxon>Eukaryota</taxon>
        <taxon>Sar</taxon>
        <taxon>Stramenopiles</taxon>
        <taxon>Oomycota</taxon>
        <taxon>Peronosporomycetes</taxon>
        <taxon>Peronosporales</taxon>
        <taxon>Peronosporaceae</taxon>
        <taxon>Phytophthora</taxon>
    </lineage>
</organism>
<reference evidence="2 4" key="2">
    <citation type="submission" date="2013-11" db="EMBL/GenBank/DDBJ databases">
        <title>The Genome Sequence of Phytophthora parasitica CJ05E6.</title>
        <authorList>
            <consortium name="The Broad Institute Genomics Platform"/>
            <person name="Russ C."/>
            <person name="Tyler B."/>
            <person name="Panabieres F."/>
            <person name="Shan W."/>
            <person name="Tripathy S."/>
            <person name="Grunwald N."/>
            <person name="Machado M."/>
            <person name="Johnson C.S."/>
            <person name="Arredondo F."/>
            <person name="Hong C."/>
            <person name="Coffey M."/>
            <person name="Young S.K."/>
            <person name="Zeng Q."/>
            <person name="Gargeya S."/>
            <person name="Fitzgerald M."/>
            <person name="Abouelleil A."/>
            <person name="Alvarado L."/>
            <person name="Chapman S.B."/>
            <person name="Gainer-Dewar J."/>
            <person name="Goldberg J."/>
            <person name="Griggs A."/>
            <person name="Gujja S."/>
            <person name="Hansen M."/>
            <person name="Howarth C."/>
            <person name="Imamovic A."/>
            <person name="Ireland A."/>
            <person name="Larimer J."/>
            <person name="McCowan C."/>
            <person name="Murphy C."/>
            <person name="Pearson M."/>
            <person name="Poon T.W."/>
            <person name="Priest M."/>
            <person name="Roberts A."/>
            <person name="Saif S."/>
            <person name="Shea T."/>
            <person name="Sykes S."/>
            <person name="Wortman J."/>
            <person name="Nusbaum C."/>
            <person name="Birren B."/>
        </authorList>
    </citation>
    <scope>NUCLEOTIDE SEQUENCE [LARGE SCALE GENOMIC DNA]</scope>
    <source>
        <strain evidence="2 4">CJ05E6</strain>
    </source>
</reference>
<dbReference type="EMBL" id="KI693063">
    <property type="protein sequence ID" value="ETM45859.1"/>
    <property type="molecule type" value="Genomic_DNA"/>
</dbReference>